<proteinExistence type="predicted"/>
<feature type="region of interest" description="Disordered" evidence="1">
    <location>
        <begin position="213"/>
        <end position="237"/>
    </location>
</feature>
<name>A0AAV0ZLH6_VICFA</name>
<dbReference type="Proteomes" id="UP001157006">
    <property type="component" value="Chromosome 2"/>
</dbReference>
<protein>
    <submittedName>
        <fullName evidence="2">Uncharacterized protein</fullName>
    </submittedName>
</protein>
<dbReference type="EMBL" id="OX451737">
    <property type="protein sequence ID" value="CAI8597597.1"/>
    <property type="molecule type" value="Genomic_DNA"/>
</dbReference>
<accession>A0AAV0ZLH6</accession>
<organism evidence="2 3">
    <name type="scientific">Vicia faba</name>
    <name type="common">Broad bean</name>
    <name type="synonym">Faba vulgaris</name>
    <dbReference type="NCBI Taxonomy" id="3906"/>
    <lineage>
        <taxon>Eukaryota</taxon>
        <taxon>Viridiplantae</taxon>
        <taxon>Streptophyta</taxon>
        <taxon>Embryophyta</taxon>
        <taxon>Tracheophyta</taxon>
        <taxon>Spermatophyta</taxon>
        <taxon>Magnoliopsida</taxon>
        <taxon>eudicotyledons</taxon>
        <taxon>Gunneridae</taxon>
        <taxon>Pentapetalae</taxon>
        <taxon>rosids</taxon>
        <taxon>fabids</taxon>
        <taxon>Fabales</taxon>
        <taxon>Fabaceae</taxon>
        <taxon>Papilionoideae</taxon>
        <taxon>50 kb inversion clade</taxon>
        <taxon>NPAAA clade</taxon>
        <taxon>Hologalegina</taxon>
        <taxon>IRL clade</taxon>
        <taxon>Fabeae</taxon>
        <taxon>Vicia</taxon>
    </lineage>
</organism>
<evidence type="ECO:0000313" key="2">
    <source>
        <dbReference type="EMBL" id="CAI8597597.1"/>
    </source>
</evidence>
<keyword evidence="3" id="KW-1185">Reference proteome</keyword>
<reference evidence="2 3" key="1">
    <citation type="submission" date="2023-01" db="EMBL/GenBank/DDBJ databases">
        <authorList>
            <person name="Kreplak J."/>
        </authorList>
    </citation>
    <scope>NUCLEOTIDE SEQUENCE [LARGE SCALE GENOMIC DNA]</scope>
</reference>
<feature type="region of interest" description="Disordered" evidence="1">
    <location>
        <begin position="1"/>
        <end position="27"/>
    </location>
</feature>
<evidence type="ECO:0000313" key="3">
    <source>
        <dbReference type="Proteomes" id="UP001157006"/>
    </source>
</evidence>
<feature type="compositionally biased region" description="Polar residues" evidence="1">
    <location>
        <begin position="10"/>
        <end position="24"/>
    </location>
</feature>
<evidence type="ECO:0000256" key="1">
    <source>
        <dbReference type="SAM" id="MobiDB-lite"/>
    </source>
</evidence>
<dbReference type="InterPro" id="IPR033347">
    <property type="entry name" value="Di19"/>
</dbReference>
<dbReference type="AlphaFoldDB" id="A0AAV0ZLH6"/>
<gene>
    <name evidence="2" type="ORF">VFH_II089240</name>
</gene>
<sequence length="253" mass="28118">MVHFVEHDNASSSSSPTRAEQPQGFTEYGRFPSRLRGIRTRGHGKRRIRHWSPAPRRARNWNVADHDTTTSVEEKDDTPAFNEIGLDHVLISIVKCHACDFDIEVSLRCGCSEEFDANNMICPACDEKFGEDAIRTVQNSSVAITHSRAWPALNPGEKPALRENKHERMFGSDLSPSQDNLDGLSFNDFSSEEDDMSDASDVTAAKGVSIEKSFVAADAPNTGGNEGNEQDVEERSDRAAYFQELFMSAIFSE</sequence>
<dbReference type="PANTHER" id="PTHR31875">
    <property type="entry name" value="PROTEIN DEHYDRATION-INDUCED 19"/>
    <property type="match status" value="1"/>
</dbReference>
<dbReference type="PANTHER" id="PTHR31875:SF24">
    <property type="entry name" value="PROTEIN DEHYDRATION-INDUCED 19 HOMOLOG 5"/>
    <property type="match status" value="1"/>
</dbReference>